<protein>
    <submittedName>
        <fullName evidence="5">Uncharacterized protein</fullName>
    </submittedName>
</protein>
<dbReference type="GO" id="GO:0006886">
    <property type="term" value="P:intracellular protein transport"/>
    <property type="evidence" value="ECO:0007669"/>
    <property type="project" value="InterPro"/>
</dbReference>
<dbReference type="PRINTS" id="PR00448">
    <property type="entry name" value="NSFATTACHMNT"/>
</dbReference>
<dbReference type="GO" id="GO:0005774">
    <property type="term" value="C:vacuolar membrane"/>
    <property type="evidence" value="ECO:0007669"/>
    <property type="project" value="TreeGrafter"/>
</dbReference>
<proteinExistence type="inferred from homology"/>
<evidence type="ECO:0000256" key="3">
    <source>
        <dbReference type="ARBA" id="ARBA00022927"/>
    </source>
</evidence>
<comment type="similarity">
    <text evidence="1">Belongs to the SNAP family.</text>
</comment>
<dbReference type="AlphaFoldDB" id="A0AAD7UA55"/>
<evidence type="ECO:0000256" key="1">
    <source>
        <dbReference type="ARBA" id="ARBA00010050"/>
    </source>
</evidence>
<dbReference type="InterPro" id="IPR000744">
    <property type="entry name" value="NSF_attach"/>
</dbReference>
<dbReference type="Pfam" id="PF14938">
    <property type="entry name" value="SNAP"/>
    <property type="match status" value="1"/>
</dbReference>
<dbReference type="PANTHER" id="PTHR13768:SF8">
    <property type="entry name" value="ALPHA-SOLUBLE NSF ATTACHMENT PROTEIN"/>
    <property type="match status" value="1"/>
</dbReference>
<evidence type="ECO:0000313" key="6">
    <source>
        <dbReference type="Proteomes" id="UP001230188"/>
    </source>
</evidence>
<sequence>MNLCARAQRALKRFAVENSDCNQVEALELLDAAAREFAVGGQPEKAAKCYRRCADASLRTRSPFAAAAYCGLAAELKEGHDPLAAIEAYDRAAELCCDIERWDAAGIYALKAASLGKFEDDVCDPKRFVDAADLFAAAAESDDRRSVNKNGAMETVADLAAADSEYESAADIYEGLARDEALDNLTAPNAVRLFFRAALCRIVALFDLDLVKRQCGEDFGRAYLPWLDSADRAFLDDLVACLRHDLPDLDFFADAAYDFAAVRKLDPVDLDLLSKVYDRVAKAHEAHNLKLEKAKRKAQREKHKFQIEKDRQARLVRDNTPAARGD</sequence>
<dbReference type="GO" id="GO:0031201">
    <property type="term" value="C:SNARE complex"/>
    <property type="evidence" value="ECO:0007669"/>
    <property type="project" value="TreeGrafter"/>
</dbReference>
<name>A0AAD7UA55_9STRA</name>
<keyword evidence="4" id="KW-0175">Coiled coil</keyword>
<keyword evidence="6" id="KW-1185">Reference proteome</keyword>
<keyword evidence="2" id="KW-0813">Transport</keyword>
<dbReference type="PANTHER" id="PTHR13768">
    <property type="entry name" value="SOLUBLE NSF ATTACHMENT PROTEIN SNAP"/>
    <property type="match status" value="1"/>
</dbReference>
<evidence type="ECO:0000256" key="4">
    <source>
        <dbReference type="SAM" id="Coils"/>
    </source>
</evidence>
<dbReference type="SUPFAM" id="SSF48452">
    <property type="entry name" value="TPR-like"/>
    <property type="match status" value="1"/>
</dbReference>
<gene>
    <name evidence="5" type="ORF">CTAYLR_007973</name>
</gene>
<comment type="caution">
    <text evidence="5">The sequence shown here is derived from an EMBL/GenBank/DDBJ whole genome shotgun (WGS) entry which is preliminary data.</text>
</comment>
<dbReference type="Proteomes" id="UP001230188">
    <property type="component" value="Unassembled WGS sequence"/>
</dbReference>
<dbReference type="GO" id="GO:0035494">
    <property type="term" value="P:SNARE complex disassembly"/>
    <property type="evidence" value="ECO:0007669"/>
    <property type="project" value="TreeGrafter"/>
</dbReference>
<organism evidence="5 6">
    <name type="scientific">Chrysophaeum taylorii</name>
    <dbReference type="NCBI Taxonomy" id="2483200"/>
    <lineage>
        <taxon>Eukaryota</taxon>
        <taxon>Sar</taxon>
        <taxon>Stramenopiles</taxon>
        <taxon>Ochrophyta</taxon>
        <taxon>Pelagophyceae</taxon>
        <taxon>Pelagomonadales</taxon>
        <taxon>Pelagomonadaceae</taxon>
        <taxon>Chrysophaeum</taxon>
    </lineage>
</organism>
<accession>A0AAD7UA55</accession>
<keyword evidence="3" id="KW-0653">Protein transport</keyword>
<dbReference type="GO" id="GO:0019905">
    <property type="term" value="F:syntaxin binding"/>
    <property type="evidence" value="ECO:0007669"/>
    <property type="project" value="TreeGrafter"/>
</dbReference>
<dbReference type="InterPro" id="IPR011990">
    <property type="entry name" value="TPR-like_helical_dom_sf"/>
</dbReference>
<dbReference type="GO" id="GO:0005483">
    <property type="term" value="F:soluble NSF attachment protein activity"/>
    <property type="evidence" value="ECO:0007669"/>
    <property type="project" value="TreeGrafter"/>
</dbReference>
<feature type="coiled-coil region" evidence="4">
    <location>
        <begin position="277"/>
        <end position="311"/>
    </location>
</feature>
<evidence type="ECO:0000313" key="5">
    <source>
        <dbReference type="EMBL" id="KAJ8601025.1"/>
    </source>
</evidence>
<reference evidence="5" key="1">
    <citation type="submission" date="2023-01" db="EMBL/GenBank/DDBJ databases">
        <title>Metagenome sequencing of chrysophaentin producing Chrysophaeum taylorii.</title>
        <authorList>
            <person name="Davison J."/>
            <person name="Bewley C."/>
        </authorList>
    </citation>
    <scope>NUCLEOTIDE SEQUENCE</scope>
    <source>
        <strain evidence="5">NIES-1699</strain>
    </source>
</reference>
<dbReference type="Gene3D" id="1.25.40.10">
    <property type="entry name" value="Tetratricopeptide repeat domain"/>
    <property type="match status" value="1"/>
</dbReference>
<dbReference type="EMBL" id="JAQMWT010000457">
    <property type="protein sequence ID" value="KAJ8601025.1"/>
    <property type="molecule type" value="Genomic_DNA"/>
</dbReference>
<evidence type="ECO:0000256" key="2">
    <source>
        <dbReference type="ARBA" id="ARBA00022448"/>
    </source>
</evidence>